<dbReference type="RefSeq" id="WP_197062275.1">
    <property type="nucleotide sequence ID" value="NZ_JAOTLW010000037.1"/>
</dbReference>
<dbReference type="InterPro" id="IPR043519">
    <property type="entry name" value="NT_sf"/>
</dbReference>
<evidence type="ECO:0000313" key="5">
    <source>
        <dbReference type="Proteomes" id="UP001159075"/>
    </source>
</evidence>
<feature type="compositionally biased region" description="Basic and acidic residues" evidence="2">
    <location>
        <begin position="356"/>
        <end position="367"/>
    </location>
</feature>
<evidence type="ECO:0000313" key="4">
    <source>
        <dbReference type="EMBL" id="MDI5834170.1"/>
    </source>
</evidence>
<dbReference type="InterPro" id="IPR007685">
    <property type="entry name" value="RelA_SpoT"/>
</dbReference>
<dbReference type="Proteomes" id="UP001159075">
    <property type="component" value="Unassembled WGS sequence"/>
</dbReference>
<keyword evidence="5" id="KW-1185">Reference proteome</keyword>
<feature type="compositionally biased region" description="Polar residues" evidence="2">
    <location>
        <begin position="346"/>
        <end position="355"/>
    </location>
</feature>
<dbReference type="CDD" id="cd05399">
    <property type="entry name" value="NT_Rel-Spo_like"/>
    <property type="match status" value="1"/>
</dbReference>
<evidence type="ECO:0000259" key="3">
    <source>
        <dbReference type="SMART" id="SM00954"/>
    </source>
</evidence>
<dbReference type="PANTHER" id="PTHR41773">
    <property type="entry name" value="GTP PYROPHOSPHATASE-RELATED"/>
    <property type="match status" value="1"/>
</dbReference>
<dbReference type="EMBL" id="JAOTLW010000037">
    <property type="protein sequence ID" value="MDI5834170.1"/>
    <property type="molecule type" value="Genomic_DNA"/>
</dbReference>
<feature type="coiled-coil region" evidence="1">
    <location>
        <begin position="236"/>
        <end position="312"/>
    </location>
</feature>
<feature type="domain" description="RelA/SpoT" evidence="3">
    <location>
        <begin position="69"/>
        <end position="212"/>
    </location>
</feature>
<protein>
    <submittedName>
        <fullName evidence="4">RelA/SpoT domain-containing protein</fullName>
    </submittedName>
</protein>
<proteinExistence type="predicted"/>
<comment type="caution">
    <text evidence="4">The sequence shown here is derived from an EMBL/GenBank/DDBJ whole genome shotgun (WGS) entry which is preliminary data.</text>
</comment>
<evidence type="ECO:0000256" key="1">
    <source>
        <dbReference type="SAM" id="Coils"/>
    </source>
</evidence>
<reference evidence="4 5" key="1">
    <citation type="submission" date="2022-09" db="EMBL/GenBank/DDBJ databases">
        <title>The outer-membrane cytochrome OmcA is essential for infection of Shewanella oneidensis by a zebrafish-associated bacteriophage.</title>
        <authorList>
            <person name="Grenfell A.W."/>
            <person name="Intile P."/>
            <person name="Mcfarlane J."/>
            <person name="Leung D."/>
            <person name="Abdalla K."/>
            <person name="Wold M."/>
            <person name="Kees E."/>
            <person name="Gralnick J."/>
        </authorList>
    </citation>
    <scope>NUCLEOTIDE SEQUENCE [LARGE SCALE GENOMIC DNA]</scope>
    <source>
        <strain evidence="4 5">NF-5</strain>
    </source>
</reference>
<dbReference type="SMART" id="SM00954">
    <property type="entry name" value="RelA_SpoT"/>
    <property type="match status" value="1"/>
</dbReference>
<accession>A0ABT6UI75</accession>
<name>A0ABT6UI75_9GAMM</name>
<gene>
    <name evidence="4" type="ORF">ODY93_21540</name>
</gene>
<feature type="region of interest" description="Disordered" evidence="2">
    <location>
        <begin position="342"/>
        <end position="367"/>
    </location>
</feature>
<dbReference type="Pfam" id="PF04607">
    <property type="entry name" value="RelA_SpoT"/>
    <property type="match status" value="1"/>
</dbReference>
<sequence length="367" mass="42670">MEEINNMNEESFLKKNNISTEDWDKSKIDWSTLQKIGADHQAKLEERKESAELFARMIQRCPKVHSVRWRVKDPEHLMEKIVRKTIEGSDTYNEIYLGINVDNYHDIVTDLVGVRALHLFKDDCFGIDEYLRNLWTTKEQPVYYVRSGDDETTDLERFEVKQHPAGYRSIHYVFESTPLKQKIYTEVQVRTIFEEGWSEIDHKVRYPNFSDNEQVSYFLRIFNRLAGSADEMGTFVKELVTELKATAAQLTEFANENARIKEENEQNIGEIDRLFNELEASKGNVHSKDNLVSQLKAEVDKLKSQSRLHKEVFTSNSKAKINKSVDLINMINAMRSNVKTVDGATVKTSQQNSSTIKEHNKPPRKIE</sequence>
<dbReference type="Gene3D" id="3.30.460.10">
    <property type="entry name" value="Beta Polymerase, domain 2"/>
    <property type="match status" value="1"/>
</dbReference>
<dbReference type="SUPFAM" id="SSF81301">
    <property type="entry name" value="Nucleotidyltransferase"/>
    <property type="match status" value="1"/>
</dbReference>
<keyword evidence="1" id="KW-0175">Coiled coil</keyword>
<dbReference type="PANTHER" id="PTHR41773:SF1">
    <property type="entry name" value="RELA_SPOT DOMAIN-CONTAINING PROTEIN"/>
    <property type="match status" value="1"/>
</dbReference>
<evidence type="ECO:0000256" key="2">
    <source>
        <dbReference type="SAM" id="MobiDB-lite"/>
    </source>
</evidence>
<organism evidence="4 5">
    <name type="scientific">Shewanella xiamenensis</name>
    <dbReference type="NCBI Taxonomy" id="332186"/>
    <lineage>
        <taxon>Bacteria</taxon>
        <taxon>Pseudomonadati</taxon>
        <taxon>Pseudomonadota</taxon>
        <taxon>Gammaproteobacteria</taxon>
        <taxon>Alteromonadales</taxon>
        <taxon>Shewanellaceae</taxon>
        <taxon>Shewanella</taxon>
    </lineage>
</organism>